<evidence type="ECO:0000313" key="1">
    <source>
        <dbReference type="EMBL" id="JAD36530.1"/>
    </source>
</evidence>
<dbReference type="AlphaFoldDB" id="A0A0A8ZIF9"/>
<reference evidence="1" key="2">
    <citation type="journal article" date="2015" name="Data Brief">
        <title>Shoot transcriptome of the giant reed, Arundo donax.</title>
        <authorList>
            <person name="Barrero R.A."/>
            <person name="Guerrero F.D."/>
            <person name="Moolhuijzen P."/>
            <person name="Goolsby J.A."/>
            <person name="Tidwell J."/>
            <person name="Bellgard S.E."/>
            <person name="Bellgard M.I."/>
        </authorList>
    </citation>
    <scope>NUCLEOTIDE SEQUENCE</scope>
    <source>
        <tissue evidence="1">Shoot tissue taken approximately 20 cm above the soil surface</tissue>
    </source>
</reference>
<protein>
    <submittedName>
        <fullName evidence="1">Lrk1</fullName>
    </submittedName>
</protein>
<accession>A0A0A8ZIF9</accession>
<reference evidence="1" key="1">
    <citation type="submission" date="2014-09" db="EMBL/GenBank/DDBJ databases">
        <authorList>
            <person name="Magalhaes I.L.F."/>
            <person name="Oliveira U."/>
            <person name="Santos F.R."/>
            <person name="Vidigal T.H.D.A."/>
            <person name="Brescovit A.D."/>
            <person name="Santos A.J."/>
        </authorList>
    </citation>
    <scope>NUCLEOTIDE SEQUENCE</scope>
    <source>
        <tissue evidence="1">Shoot tissue taken approximately 20 cm above the soil surface</tissue>
    </source>
</reference>
<sequence length="42" mass="4636">MPLWCAVLVIPKLHVSLTLITLVSSTLPNVLRHPTTFPPTVE</sequence>
<proteinExistence type="predicted"/>
<organism evidence="1">
    <name type="scientific">Arundo donax</name>
    <name type="common">Giant reed</name>
    <name type="synonym">Donax arundinaceus</name>
    <dbReference type="NCBI Taxonomy" id="35708"/>
    <lineage>
        <taxon>Eukaryota</taxon>
        <taxon>Viridiplantae</taxon>
        <taxon>Streptophyta</taxon>
        <taxon>Embryophyta</taxon>
        <taxon>Tracheophyta</taxon>
        <taxon>Spermatophyta</taxon>
        <taxon>Magnoliopsida</taxon>
        <taxon>Liliopsida</taxon>
        <taxon>Poales</taxon>
        <taxon>Poaceae</taxon>
        <taxon>PACMAD clade</taxon>
        <taxon>Arundinoideae</taxon>
        <taxon>Arundineae</taxon>
        <taxon>Arundo</taxon>
    </lineage>
</organism>
<dbReference type="EMBL" id="GBRH01261365">
    <property type="protein sequence ID" value="JAD36530.1"/>
    <property type="molecule type" value="Transcribed_RNA"/>
</dbReference>
<name>A0A0A8ZIF9_ARUDO</name>